<accession>A0ACC1NHB2</accession>
<comment type="caution">
    <text evidence="1">The sequence shown here is derived from an EMBL/GenBank/DDBJ whole genome shotgun (WGS) entry which is preliminary data.</text>
</comment>
<keyword evidence="2" id="KW-1185">Reference proteome</keyword>
<dbReference type="Proteomes" id="UP001143910">
    <property type="component" value="Unassembled WGS sequence"/>
</dbReference>
<evidence type="ECO:0000313" key="2">
    <source>
        <dbReference type="Proteomes" id="UP001143910"/>
    </source>
</evidence>
<gene>
    <name evidence="1" type="ORF">NQ176_g3950</name>
</gene>
<evidence type="ECO:0000313" key="1">
    <source>
        <dbReference type="EMBL" id="KAJ2978203.1"/>
    </source>
</evidence>
<dbReference type="EMBL" id="JANJQO010000398">
    <property type="protein sequence ID" value="KAJ2978203.1"/>
    <property type="molecule type" value="Genomic_DNA"/>
</dbReference>
<proteinExistence type="predicted"/>
<reference evidence="1" key="1">
    <citation type="submission" date="2022-08" db="EMBL/GenBank/DDBJ databases">
        <title>Genome Sequence of Lecanicillium fungicola.</title>
        <authorList>
            <person name="Buettner E."/>
        </authorList>
    </citation>
    <scope>NUCLEOTIDE SEQUENCE</scope>
    <source>
        <strain evidence="1">Babe33</strain>
    </source>
</reference>
<protein>
    <submittedName>
        <fullName evidence="1">Uncharacterized protein</fullName>
    </submittedName>
</protein>
<sequence length="726" mass="80833">MDRDTTGSKERVSTLAHKRQLGYEFKHSFSTLSTNPLINFARAESPRGLSPRAVVEAQQMEQHLNSVTTTKSTISSHDTTLRNESISFSPSGSVRQEAMPVSATRSSGWWDPSAMNPPKIGARFSRESSKVLLQWYTANVVYPYPSKEDMKVLQQQTSLGKAQIRNWLANRRRRKKIGEALQIAATVRSNTEASVMPVNIPTRAGTLSDNDRYKEMAPLQRWFESTAEIESATAADIVTALKAAEYSHVHKSKLVKWVTEDWKAPEPTIRSNCGFCGILLDSWLDRVEHLADHFKMGKTMADWIGDWGLDHDVLNKLENSFLPDLHDTRANSNSPETGAKTNSSLCNAYKVLNSELSLFVESYKHEHSQVPDHSMMQLEAFRIASAPKFLPSSKEKTQSTNTGISWLRDLISDNNALAAQAQYSSLQTPAEGQQPSLEITGERPIFTECPLETQLHQFVFAERRKSAVAISDIELQEEACRIMTRMHLALGLPLTDFTFNWLTSLARSSTSWLVHFRQRANLPSVEIDCGYSPSLMLEFAATPRTSILPATNAEYHCAGSSTTGQDLESYNEPNCGVASRPPFTVGIAEPCDSVLATPPSIIDIIPSSQPTTPSIFQDQFSAGENLHGNNAIIHPVQLPSGQASSTGQLAKATVALAQPNEVMYQMHDANFTEWLDQQLSHWVTGSSSPDYPSRHIPSDQEIQYHARYLMNYDDSSWHQPAADNME</sequence>
<name>A0ACC1NHB2_9HYPO</name>
<organism evidence="1 2">
    <name type="scientific">Zarea fungicola</name>
    <dbReference type="NCBI Taxonomy" id="93591"/>
    <lineage>
        <taxon>Eukaryota</taxon>
        <taxon>Fungi</taxon>
        <taxon>Dikarya</taxon>
        <taxon>Ascomycota</taxon>
        <taxon>Pezizomycotina</taxon>
        <taxon>Sordariomycetes</taxon>
        <taxon>Hypocreomycetidae</taxon>
        <taxon>Hypocreales</taxon>
        <taxon>Cordycipitaceae</taxon>
        <taxon>Zarea</taxon>
    </lineage>
</organism>